<gene>
    <name evidence="1" type="ORF">HFZ78_23690</name>
</gene>
<dbReference type="InterPro" id="IPR014962">
    <property type="entry name" value="YolD"/>
</dbReference>
<name>A0A6H1P7U2_PRIMG</name>
<dbReference type="Proteomes" id="UP000501868">
    <property type="component" value="Chromosome"/>
</dbReference>
<proteinExistence type="predicted"/>
<organism evidence="1 2">
    <name type="scientific">Priestia megaterium</name>
    <name type="common">Bacillus megaterium</name>
    <dbReference type="NCBI Taxonomy" id="1404"/>
    <lineage>
        <taxon>Bacteria</taxon>
        <taxon>Bacillati</taxon>
        <taxon>Bacillota</taxon>
        <taxon>Bacilli</taxon>
        <taxon>Bacillales</taxon>
        <taxon>Bacillaceae</taxon>
        <taxon>Priestia</taxon>
    </lineage>
</organism>
<sequence>MNKDHKDRGMKKWHGFFMPESIKMLKDLWKNDQKTPPRPLLDEMKIEEMEQLLSNSMETKLLLEITTWKDGFFTSRIGFVMKIDSLNKRIQIQDEFESITNLDFFSITNVKVK</sequence>
<dbReference type="PANTHER" id="PTHR40051">
    <property type="entry name" value="IG HYPOTHETICAL 15966"/>
    <property type="match status" value="1"/>
</dbReference>
<accession>A0A6H1P7U2</accession>
<evidence type="ECO:0000313" key="2">
    <source>
        <dbReference type="Proteomes" id="UP000501868"/>
    </source>
</evidence>
<dbReference type="EMBL" id="CP051128">
    <property type="protein sequence ID" value="QIZ09331.1"/>
    <property type="molecule type" value="Genomic_DNA"/>
</dbReference>
<evidence type="ECO:0000313" key="1">
    <source>
        <dbReference type="EMBL" id="QIZ09331.1"/>
    </source>
</evidence>
<dbReference type="AlphaFoldDB" id="A0A6H1P7U2"/>
<dbReference type="Pfam" id="PF08863">
    <property type="entry name" value="YolD"/>
    <property type="match status" value="1"/>
</dbReference>
<reference evidence="1 2" key="2">
    <citation type="submission" date="2020-04" db="EMBL/GenBank/DDBJ databases">
        <authorList>
            <person name="Fomenkov A."/>
            <person name="Anton B.P."/>
            <person name="Roberts R.J."/>
        </authorList>
    </citation>
    <scope>NUCLEOTIDE SEQUENCE [LARGE SCALE GENOMIC DNA]</scope>
    <source>
        <strain evidence="1 2">S2</strain>
    </source>
</reference>
<dbReference type="PANTHER" id="PTHR40051:SF1">
    <property type="entry name" value="YOLD-LIKE FAMILY PROTEIN"/>
    <property type="match status" value="1"/>
</dbReference>
<protein>
    <submittedName>
        <fullName evidence="1">YolD-like family protein</fullName>
    </submittedName>
</protein>
<reference evidence="1 2" key="1">
    <citation type="submission" date="2020-04" db="EMBL/GenBank/DDBJ databases">
        <title>Genome-Wide Identification of 5-Methylcytosine Sites in Bacterial Genomes By High-Throughput Sequencing of MspJI Restriction Fragments.</title>
        <authorList>
            <person name="Wu V."/>
        </authorList>
    </citation>
    <scope>NUCLEOTIDE SEQUENCE [LARGE SCALE GENOMIC DNA]</scope>
    <source>
        <strain evidence="1 2">S2</strain>
    </source>
</reference>